<evidence type="ECO:0000256" key="2">
    <source>
        <dbReference type="SAM" id="SignalP"/>
    </source>
</evidence>
<accession>A0A9P3FG46</accession>
<reference evidence="4 5" key="1">
    <citation type="submission" date="2021-01" db="EMBL/GenBank/DDBJ databases">
        <title>Cercospora kikuchii MAFF 305040 whole genome shotgun sequence.</title>
        <authorList>
            <person name="Kashiwa T."/>
            <person name="Suzuki T."/>
        </authorList>
    </citation>
    <scope>NUCLEOTIDE SEQUENCE [LARGE SCALE GENOMIC DNA]</scope>
    <source>
        <strain evidence="4 5">MAFF 305040</strain>
    </source>
</reference>
<dbReference type="GeneID" id="68291626"/>
<comment type="caution">
    <text evidence="4">The sequence shown here is derived from an EMBL/GenBank/DDBJ whole genome shotgun (WGS) entry which is preliminary data.</text>
</comment>
<name>A0A9P3FG46_9PEZI</name>
<evidence type="ECO:0000256" key="1">
    <source>
        <dbReference type="SAM" id="MobiDB-lite"/>
    </source>
</evidence>
<dbReference type="InterPro" id="IPR037524">
    <property type="entry name" value="PA14/GLEYA"/>
</dbReference>
<organism evidence="4 5">
    <name type="scientific">Cercospora kikuchii</name>
    <dbReference type="NCBI Taxonomy" id="84275"/>
    <lineage>
        <taxon>Eukaryota</taxon>
        <taxon>Fungi</taxon>
        <taxon>Dikarya</taxon>
        <taxon>Ascomycota</taxon>
        <taxon>Pezizomycotina</taxon>
        <taxon>Dothideomycetes</taxon>
        <taxon>Dothideomycetidae</taxon>
        <taxon>Mycosphaerellales</taxon>
        <taxon>Mycosphaerellaceae</taxon>
        <taxon>Cercospora</taxon>
    </lineage>
</organism>
<evidence type="ECO:0000259" key="3">
    <source>
        <dbReference type="PROSITE" id="PS51820"/>
    </source>
</evidence>
<feature type="signal peptide" evidence="2">
    <location>
        <begin position="1"/>
        <end position="16"/>
    </location>
</feature>
<dbReference type="Proteomes" id="UP000825890">
    <property type="component" value="Unassembled WGS sequence"/>
</dbReference>
<protein>
    <recommendedName>
        <fullName evidence="3">PA14 domain-containing protein</fullName>
    </recommendedName>
</protein>
<feature type="region of interest" description="Disordered" evidence="1">
    <location>
        <begin position="30"/>
        <end position="72"/>
    </location>
</feature>
<proteinExistence type="predicted"/>
<dbReference type="EMBL" id="BOLY01000003">
    <property type="protein sequence ID" value="GIZ42797.1"/>
    <property type="molecule type" value="Genomic_DNA"/>
</dbReference>
<keyword evidence="2" id="KW-0732">Signal</keyword>
<dbReference type="Pfam" id="PF10528">
    <property type="entry name" value="GLEYA"/>
    <property type="match status" value="1"/>
</dbReference>
<dbReference type="PROSITE" id="PS51820">
    <property type="entry name" value="PA14"/>
    <property type="match status" value="1"/>
</dbReference>
<dbReference type="Gene3D" id="2.60.120.1560">
    <property type="match status" value="1"/>
</dbReference>
<dbReference type="RefSeq" id="XP_044657284.1">
    <property type="nucleotide sequence ID" value="XM_044801349.1"/>
</dbReference>
<feature type="domain" description="PA14" evidence="3">
    <location>
        <begin position="1208"/>
        <end position="1370"/>
    </location>
</feature>
<gene>
    <name evidence="4" type="ORF">CKM354_000605100</name>
</gene>
<feature type="compositionally biased region" description="Pro residues" evidence="1">
    <location>
        <begin position="51"/>
        <end position="65"/>
    </location>
</feature>
<keyword evidence="5" id="KW-1185">Reference proteome</keyword>
<evidence type="ECO:0000313" key="5">
    <source>
        <dbReference type="Proteomes" id="UP000825890"/>
    </source>
</evidence>
<sequence>MISFFILLASQSLVLAKPVSYKQLADRYQPSYNEQAPPSPPAYEQPEYDQPAPPKYDQPSSPPAYGPSYDQPTCNGYGPCETDYVTSTSFTVNTTGPVVTTTVTTTVAQPSGNQQGTVIIFLPGNYTTTTITVPTIIAPVTTTVTQTVTGQPGTVIVQLPPTAGATGPAVTNAQPGASALPDLTTITEYDPTITSPATTTVPGVAGGPGTVIIDQPVDFDTTTIYDPDLREGTTSTQYVPGQPTGLIVVRAAEVYETTTVYNTAITASTTSTLTTFAPGPPLTTGLVELDLPVSFTTSAVYDPEIQSPVTTTIYNGGPSGTVIVTDRAVYSTTTVYNTAISAATSSTLTPFAPGPPLTTGLVELDLPVSYTTSAVYDPQMQSPVTTTIYNGGPSGTVIITDRAVYSTTTIYNTAITAPTSSTLTPFAPGPPLETGLVELDLLVSFTTSAIYDPAIESAVSSTVYTGGPSGIVFVTDRAIYSTTTVYNTAIAAPLSSTLTLFAPGPPVVTGLVELDLPVSFATSAIYNPAIESAVSSTVYTGGPSGTVFVTDRAIYSTTTVYNTAIAAPSSSTLTSFAPGPPIVTGLVELDLLVSFTTSAIYDPAIVDAVSSTVYTGGPLGTVFVTDRAIYTTTTSYDLSFTAEASTTLTTFQAGPPVVTGVVQLDEPVTLSTTTIYDPAIQNPVSTTVYTGGPTGIVSVTDRAVYVTSTSYYLSFTAEASTTLTTFQPGPPIVTGLVQLDEPVNLSTTTIYDPAIQVPISTTVYTGGPSGVVSVTDRAVYETSTSYDLSFTAEASTTLVTFQPGPPIVTGLVQLNEPVALSTTTVYDPLVDTPISTTVYTGGPSGVVSVTDKAVYETTTNYGTQFAEPTTTTVVLFNAGPPLTPGTVRVDQPVTFTTTTVYDPLIDTPASTTIYTGGPSGTVSVTDRAVYETTTNFGTQFAAPATTTLASFTPGPPLVPGTVRVDQPVVFTTTTVYDPLIDTPASTTIYTGGPSGTVSVTERAVYETTTSFGTQFAAVATSTVALFNPGPPQVAGTVEVDSPPQLTTTTSYGNFPAEATITNYVDGAPTGTVEVDVPVQYTTTTAFGDFPVSTSSINYDPGSPSGTVIQQGPLYVTSTSYGLASSTSTIVTGNPMTQGTILQVLPATEASQAPIVVVTKSVGTSQSAPFAIPAPPTDPVVPPIPAPTQCGNQGLAWADYANIGGGYAPGYPTFRAAPYKTITPRHQGVTTSIGGFSFKPIGVTGTLEIYNGVVIPSDYWVINHQAYIYPGVSGDYTFTSYNADDIVLVWIGPTAYAGWTRTNAILEQVYATPPQGFTGYPGEPPVSVTITLEAGVYYPIRVMAANAQLQAEFHLLVTAPDGTEFLGPQTQASPYLVQYSCDEVSAPRFPAFGMQL</sequence>
<dbReference type="OrthoDB" id="4388755at2759"/>
<dbReference type="InterPro" id="IPR018871">
    <property type="entry name" value="GLEYA_adhesin_domain"/>
</dbReference>
<feature type="chain" id="PRO_5040234511" description="PA14 domain-containing protein" evidence="2">
    <location>
        <begin position="17"/>
        <end position="1395"/>
    </location>
</feature>
<evidence type="ECO:0000313" key="4">
    <source>
        <dbReference type="EMBL" id="GIZ42797.1"/>
    </source>
</evidence>